<gene>
    <name evidence="1" type="ORF">F5148DRAFT_1185780</name>
</gene>
<evidence type="ECO:0000313" key="2">
    <source>
        <dbReference type="Proteomes" id="UP001207468"/>
    </source>
</evidence>
<dbReference type="EMBL" id="JAGFNK010000058">
    <property type="protein sequence ID" value="KAI9509683.1"/>
    <property type="molecule type" value="Genomic_DNA"/>
</dbReference>
<sequence length="1002" mass="111748">MSTISAQLRNFKEPDRDEQSLLFFAIPPGHVKGVAAENNAEEGFQKIEINAVLNLGTEGTKESFAGKLHLIPPYLAFASLDKKSVRFTIPLCTIRRVERLNARAGVYALSLLLWHGLKLVVQLTSLRPAADQFCAVLSFALKAELQAGKMKTVKPFSKTCYSENLVLDSSPVADKEREDGSLIDDGEKVGEGDAPAFHGGLGLKFKFPGDPKKLREASKTKLWTNYLKAHGRHLTLIRYPQATRFVQVGLPNRLRGEMWETLSGSIYLRFANPGRFEQILQENNGRTSTSTEDIEKDLHRSLPEYPAYQSEEGIGALRRVLQAYSFNNPETGYCQAMNILAAAILIYLSEEQAFWLLEVVCGRLLPGYYSPSMHGTLLDQRVFESLVARCLPIIHEHFQEVDVQLSVASLPWFLSLYINSMPMIFAFRVVDCFFCMGPKVLFQVGLAILKVNGEKLLQIQDDGQFIHLMRDYFSSLGDSAHPNSSDPRARAITKFQELLLVSFREFAVINEETIFQERRRFRNEIISSIESFSKRSAIRNLMTLERFSKEQVGFIYDALFKAVCVEPPPAPIPPPITLLTTKDAVEERPETRIGPETFKVFLSEIATWARDEKVVMNGFQQRVDREVADHDLMDRLFLFWDYSYRGALSFQDLVTGLNGVTFNDLMDNIEWFFNLHDRNKDGFLTKDEVLTVSESLLFIFRFEIGDAYLGAVSRFMSNAFEYGDALLPQPEGAEGEAGEGNAPPPIESNQPYLSLATFRMVILADEVLESFFETDFSASFRLEPVPLMELPPANNGLLGGLWSNIATDSNVRLFHKLSDEVGKTIGRHQVIHRPSIGRYTSIDDTRPRESLLTPAMRRSSSKSSLKSNNTSTAASATEGGPSRSTAGTASGSPSSTMTLAPPTNFLVADANVQKPLLDPISPGALDPLAQATNVVANAFMERTPFAIDDAGDDDEDDDEDDEEEAGHDGVLDEVDAFLEAHDTTVTDEENEVAKDLRTAQPL</sequence>
<proteinExistence type="predicted"/>
<comment type="caution">
    <text evidence="1">The sequence shown here is derived from an EMBL/GenBank/DDBJ whole genome shotgun (WGS) entry which is preliminary data.</text>
</comment>
<accession>A0ACC0UDI0</accession>
<organism evidence="1 2">
    <name type="scientific">Russula earlei</name>
    <dbReference type="NCBI Taxonomy" id="71964"/>
    <lineage>
        <taxon>Eukaryota</taxon>
        <taxon>Fungi</taxon>
        <taxon>Dikarya</taxon>
        <taxon>Basidiomycota</taxon>
        <taxon>Agaricomycotina</taxon>
        <taxon>Agaricomycetes</taxon>
        <taxon>Russulales</taxon>
        <taxon>Russulaceae</taxon>
        <taxon>Russula</taxon>
    </lineage>
</organism>
<name>A0ACC0UDI0_9AGAM</name>
<keyword evidence="2" id="KW-1185">Reference proteome</keyword>
<protein>
    <submittedName>
        <fullName evidence="1">TBC-domain-containing protein</fullName>
    </submittedName>
</protein>
<evidence type="ECO:0000313" key="1">
    <source>
        <dbReference type="EMBL" id="KAI9509683.1"/>
    </source>
</evidence>
<dbReference type="Proteomes" id="UP001207468">
    <property type="component" value="Unassembled WGS sequence"/>
</dbReference>
<reference evidence="1" key="1">
    <citation type="submission" date="2021-03" db="EMBL/GenBank/DDBJ databases">
        <title>Evolutionary priming and transition to the ectomycorrhizal habit in an iconic lineage of mushroom-forming fungi: is preadaptation a requirement?</title>
        <authorList>
            <consortium name="DOE Joint Genome Institute"/>
            <person name="Looney B.P."/>
            <person name="Miyauchi S."/>
            <person name="Morin E."/>
            <person name="Drula E."/>
            <person name="Courty P.E."/>
            <person name="Chicoki N."/>
            <person name="Fauchery L."/>
            <person name="Kohler A."/>
            <person name="Kuo A."/>
            <person name="LaButti K."/>
            <person name="Pangilinan J."/>
            <person name="Lipzen A."/>
            <person name="Riley R."/>
            <person name="Andreopoulos W."/>
            <person name="He G."/>
            <person name="Johnson J."/>
            <person name="Barry K.W."/>
            <person name="Grigoriev I.V."/>
            <person name="Nagy L."/>
            <person name="Hibbett D."/>
            <person name="Henrissat B."/>
            <person name="Matheny P.B."/>
            <person name="Labbe J."/>
            <person name="Martin A.F."/>
        </authorList>
    </citation>
    <scope>NUCLEOTIDE SEQUENCE</scope>
    <source>
        <strain evidence="1">BPL698</strain>
    </source>
</reference>